<protein>
    <submittedName>
        <fullName evidence="1">Uncharacterized protein</fullName>
    </submittedName>
</protein>
<dbReference type="EMBL" id="JACEIK010000932">
    <property type="protein sequence ID" value="MCD7463995.1"/>
    <property type="molecule type" value="Genomic_DNA"/>
</dbReference>
<proteinExistence type="predicted"/>
<evidence type="ECO:0000313" key="1">
    <source>
        <dbReference type="EMBL" id="MCD7463995.1"/>
    </source>
</evidence>
<accession>A0ABS8SYW1</accession>
<comment type="caution">
    <text evidence="1">The sequence shown here is derived from an EMBL/GenBank/DDBJ whole genome shotgun (WGS) entry which is preliminary data.</text>
</comment>
<dbReference type="Proteomes" id="UP000823775">
    <property type="component" value="Unassembled WGS sequence"/>
</dbReference>
<keyword evidence="2" id="KW-1185">Reference proteome</keyword>
<name>A0ABS8SYW1_DATST</name>
<evidence type="ECO:0000313" key="2">
    <source>
        <dbReference type="Proteomes" id="UP000823775"/>
    </source>
</evidence>
<organism evidence="1 2">
    <name type="scientific">Datura stramonium</name>
    <name type="common">Jimsonweed</name>
    <name type="synonym">Common thornapple</name>
    <dbReference type="NCBI Taxonomy" id="4076"/>
    <lineage>
        <taxon>Eukaryota</taxon>
        <taxon>Viridiplantae</taxon>
        <taxon>Streptophyta</taxon>
        <taxon>Embryophyta</taxon>
        <taxon>Tracheophyta</taxon>
        <taxon>Spermatophyta</taxon>
        <taxon>Magnoliopsida</taxon>
        <taxon>eudicotyledons</taxon>
        <taxon>Gunneridae</taxon>
        <taxon>Pentapetalae</taxon>
        <taxon>asterids</taxon>
        <taxon>lamiids</taxon>
        <taxon>Solanales</taxon>
        <taxon>Solanaceae</taxon>
        <taxon>Solanoideae</taxon>
        <taxon>Datureae</taxon>
        <taxon>Datura</taxon>
    </lineage>
</organism>
<gene>
    <name evidence="1" type="ORF">HAX54_051893</name>
</gene>
<reference evidence="1 2" key="1">
    <citation type="journal article" date="2021" name="BMC Genomics">
        <title>Datura genome reveals duplications of psychoactive alkaloid biosynthetic genes and high mutation rate following tissue culture.</title>
        <authorList>
            <person name="Rajewski A."/>
            <person name="Carter-House D."/>
            <person name="Stajich J."/>
            <person name="Litt A."/>
        </authorList>
    </citation>
    <scope>NUCLEOTIDE SEQUENCE [LARGE SCALE GENOMIC DNA]</scope>
    <source>
        <strain evidence="1">AR-01</strain>
    </source>
</reference>
<sequence length="98" mass="10824">MEAAQLTNMAMYNGLTEFEVKEEISKICSSRYSHCHCYSFSRISQNSLKYVYCSNNCSLSMGKSKRFLSSPDTTAATGIDDLSSSSGEVVELNETVPL</sequence>